<dbReference type="InterPro" id="IPR002364">
    <property type="entry name" value="Quin_OxRdtase/zeta-crystal_CS"/>
</dbReference>
<dbReference type="PANTHER" id="PTHR11695:SF294">
    <property type="entry name" value="RETICULON-4-INTERACTING PROTEIN 1, MITOCHONDRIAL"/>
    <property type="match status" value="1"/>
</dbReference>
<dbReference type="RefSeq" id="WP_253358360.1">
    <property type="nucleotide sequence ID" value="NZ_JAIULA010000001.1"/>
</dbReference>
<dbReference type="SUPFAM" id="SSF51735">
    <property type="entry name" value="NAD(P)-binding Rossmann-fold domains"/>
    <property type="match status" value="1"/>
</dbReference>
<dbReference type="Gene3D" id="3.40.50.720">
    <property type="entry name" value="NAD(P)-binding Rossmann-like Domain"/>
    <property type="match status" value="1"/>
</dbReference>
<protein>
    <submittedName>
        <fullName evidence="3">NADP-dependent oxidoreductase</fullName>
    </submittedName>
</protein>
<organism evidence="3 4">
    <name type="scientific">Ligilactobacillus ubinensis</name>
    <dbReference type="NCBI Taxonomy" id="2876789"/>
    <lineage>
        <taxon>Bacteria</taxon>
        <taxon>Bacillati</taxon>
        <taxon>Bacillota</taxon>
        <taxon>Bacilli</taxon>
        <taxon>Lactobacillales</taxon>
        <taxon>Lactobacillaceae</taxon>
        <taxon>Ligilactobacillus</taxon>
    </lineage>
</organism>
<dbReference type="Pfam" id="PF13602">
    <property type="entry name" value="ADH_zinc_N_2"/>
    <property type="match status" value="1"/>
</dbReference>
<dbReference type="SMART" id="SM00829">
    <property type="entry name" value="PKS_ER"/>
    <property type="match status" value="1"/>
</dbReference>
<evidence type="ECO:0000259" key="2">
    <source>
        <dbReference type="SMART" id="SM00829"/>
    </source>
</evidence>
<dbReference type="GO" id="GO:0008270">
    <property type="term" value="F:zinc ion binding"/>
    <property type="evidence" value="ECO:0007669"/>
    <property type="project" value="InterPro"/>
</dbReference>
<gene>
    <name evidence="3" type="ORF">LB941_00100</name>
</gene>
<keyword evidence="1" id="KW-0560">Oxidoreductase</keyword>
<dbReference type="GO" id="GO:0016491">
    <property type="term" value="F:oxidoreductase activity"/>
    <property type="evidence" value="ECO:0007669"/>
    <property type="project" value="UniProtKB-KW"/>
</dbReference>
<dbReference type="AlphaFoldDB" id="A0A9X2JJJ1"/>
<evidence type="ECO:0000313" key="3">
    <source>
        <dbReference type="EMBL" id="MCP0885732.1"/>
    </source>
</evidence>
<dbReference type="InterPro" id="IPR020843">
    <property type="entry name" value="ER"/>
</dbReference>
<dbReference type="Proteomes" id="UP001139006">
    <property type="component" value="Unassembled WGS sequence"/>
</dbReference>
<evidence type="ECO:0000313" key="4">
    <source>
        <dbReference type="Proteomes" id="UP001139006"/>
    </source>
</evidence>
<reference evidence="3 4" key="1">
    <citation type="journal article" date="2023" name="Int. J. Syst. Evol. Microbiol.">
        <title>Ligilactobacillus ubinensis sp. nov., a novel species isolated from the wild ferment of a durian fruit (Durio zibethinus).</title>
        <authorList>
            <person name="Heng Y.C."/>
            <person name="Menon N."/>
            <person name="Chen B."/>
            <person name="Loo B.Z.L."/>
            <person name="Wong G.W.J."/>
            <person name="Lim A.C.H."/>
            <person name="Silvaraju S."/>
            <person name="Kittelmann S."/>
        </authorList>
    </citation>
    <scope>NUCLEOTIDE SEQUENCE [LARGE SCALE GENOMIC DNA]</scope>
    <source>
        <strain evidence="3 4">WILCCON 0076</strain>
    </source>
</reference>
<dbReference type="InterPro" id="IPR011032">
    <property type="entry name" value="GroES-like_sf"/>
</dbReference>
<dbReference type="InterPro" id="IPR050700">
    <property type="entry name" value="YIM1/Zinc_Alcohol_DH_Fams"/>
</dbReference>
<feature type="domain" description="Enoyl reductase (ER)" evidence="2">
    <location>
        <begin position="10"/>
        <end position="310"/>
    </location>
</feature>
<dbReference type="PANTHER" id="PTHR11695">
    <property type="entry name" value="ALCOHOL DEHYDROGENASE RELATED"/>
    <property type="match status" value="1"/>
</dbReference>
<dbReference type="InterPro" id="IPR036291">
    <property type="entry name" value="NAD(P)-bd_dom_sf"/>
</dbReference>
<name>A0A9X2JJJ1_9LACO</name>
<accession>A0A9X2JJJ1</accession>
<dbReference type="InterPro" id="IPR013154">
    <property type="entry name" value="ADH-like_N"/>
</dbReference>
<evidence type="ECO:0000256" key="1">
    <source>
        <dbReference type="ARBA" id="ARBA00023002"/>
    </source>
</evidence>
<keyword evidence="4" id="KW-1185">Reference proteome</keyword>
<dbReference type="Gene3D" id="3.90.180.10">
    <property type="entry name" value="Medium-chain alcohol dehydrogenases, catalytic domain"/>
    <property type="match status" value="1"/>
</dbReference>
<dbReference type="EMBL" id="JAIULA010000001">
    <property type="protein sequence ID" value="MCP0885732.1"/>
    <property type="molecule type" value="Genomic_DNA"/>
</dbReference>
<dbReference type="Pfam" id="PF08240">
    <property type="entry name" value="ADH_N"/>
    <property type="match status" value="1"/>
</dbReference>
<dbReference type="CDD" id="cd05289">
    <property type="entry name" value="MDR_like_2"/>
    <property type="match status" value="1"/>
</dbReference>
<comment type="caution">
    <text evidence="3">The sequence shown here is derived from an EMBL/GenBank/DDBJ whole genome shotgun (WGS) entry which is preliminary data.</text>
</comment>
<sequence>MKAVGFYHYGSAEEQEMLELPIPHAGKKQVVVKLKATSINPIDWKLRQGYLQKMMDWEFPIVVGWDAAGVITEIGDEVTDWKVGDEVLARPDTTSRGTYAEYTLVDQNLLAHKPANVSFEQAAATPLAGLTAWQGLFEYGKLTAGQKVLIQAGAGGVGTYAIQFAKQIGAEVWTTASASHEQMLKKLGADYVVDYHQNDELAKLTDFDLILDTLGGKQQEDAFAWLKKGGRQISIAGQAPASQELATKNEQSFESIWLRPDGKQLQEISDLMGAGKVTSVIGTVLPFSLENIVAAHKLSETKHAEGKIVITFA</sequence>
<dbReference type="SUPFAM" id="SSF50129">
    <property type="entry name" value="GroES-like"/>
    <property type="match status" value="1"/>
</dbReference>
<proteinExistence type="predicted"/>
<dbReference type="PROSITE" id="PS01162">
    <property type="entry name" value="QOR_ZETA_CRYSTAL"/>
    <property type="match status" value="1"/>
</dbReference>